<dbReference type="CDD" id="cd15482">
    <property type="entry name" value="Sialidase_non-viral"/>
    <property type="match status" value="1"/>
</dbReference>
<dbReference type="InterPro" id="IPR036278">
    <property type="entry name" value="Sialidase_sf"/>
</dbReference>
<gene>
    <name evidence="1" type="ORF">CARN1_1888</name>
</gene>
<dbReference type="InterPro" id="IPR052025">
    <property type="entry name" value="Xyloglucanase_GH74"/>
</dbReference>
<proteinExistence type="predicted"/>
<organism evidence="1">
    <name type="scientific">mine drainage metagenome</name>
    <dbReference type="NCBI Taxonomy" id="410659"/>
    <lineage>
        <taxon>unclassified sequences</taxon>
        <taxon>metagenomes</taxon>
        <taxon>ecological metagenomes</taxon>
    </lineage>
</organism>
<comment type="caution">
    <text evidence="1">The sequence shown here is derived from an EMBL/GenBank/DDBJ whole genome shotgun (WGS) entry which is preliminary data.</text>
</comment>
<dbReference type="AlphaFoldDB" id="E6PC18"/>
<dbReference type="EMBL" id="CABL01000001">
    <property type="protein sequence ID" value="CBH74001.1"/>
    <property type="molecule type" value="Genomic_DNA"/>
</dbReference>
<evidence type="ECO:0000313" key="1">
    <source>
        <dbReference type="EMBL" id="CBH74001.1"/>
    </source>
</evidence>
<dbReference type="Gene3D" id="2.130.10.10">
    <property type="entry name" value="YVTN repeat-like/Quinoprotein amine dehydrogenase"/>
    <property type="match status" value="4"/>
</dbReference>
<reference evidence="1" key="1">
    <citation type="submission" date="2009-10" db="EMBL/GenBank/DDBJ databases">
        <title>Diversity of trophic interactions inside an arsenic-rich microbial ecosystem.</title>
        <authorList>
            <person name="Bertin P.N."/>
            <person name="Heinrich-Salmeron A."/>
            <person name="Pelletier E."/>
            <person name="Goulhen-Chollet F."/>
            <person name="Arsene-Ploetze F."/>
            <person name="Gallien S."/>
            <person name="Calteau A."/>
            <person name="Vallenet D."/>
            <person name="Casiot C."/>
            <person name="Chane-Woon-Ming B."/>
            <person name="Giloteaux L."/>
            <person name="Barakat M."/>
            <person name="Bonnefoy V."/>
            <person name="Bruneel O."/>
            <person name="Chandler M."/>
            <person name="Cleiss J."/>
            <person name="Duran R."/>
            <person name="Elbaz-Poulichet F."/>
            <person name="Fonknechten N."/>
            <person name="Lauga B."/>
            <person name="Mornico D."/>
            <person name="Ortet P."/>
            <person name="Schaeffer C."/>
            <person name="Siguier P."/>
            <person name="Alexander Thil Smith A."/>
            <person name="Van Dorsselaer A."/>
            <person name="Weissenbach J."/>
            <person name="Medigue C."/>
            <person name="Le Paslier D."/>
        </authorList>
    </citation>
    <scope>NUCLEOTIDE SEQUENCE</scope>
</reference>
<dbReference type="Gene3D" id="2.60.40.4070">
    <property type="match status" value="1"/>
</dbReference>
<dbReference type="SUPFAM" id="SSF110296">
    <property type="entry name" value="Oligoxyloglucan reducing end-specific cellobiohydrolase"/>
    <property type="match status" value="1"/>
</dbReference>
<sequence>MNVRLAFLSSLLVVLLGAGKQAPPLGSVPWRSVGPAISGGRASSVVGSNSDPMLVLVGSAGGGVWRSDDGGLHFRPIFDREPVSAIGAVAIDPRDASTIWVGTGEANPRNDVSLGDGLYRSTDAGARWTRSLALPQSSISSILVDPANPAHVIVGVLGDPFAATNDRGIYVTENDGATWRHTFFLDARTGISDMAMNPKNPREMLAGAWTMRRNGWSLHSGGPLDGLYRSIDGGATWQRVQAPGLPKGPLGRIAVAFAPSNPQRIYALLQSRHGLLWRSSDGGARWRNVSNDTTIDERPFYFSHLTVDPKNENHLWSASVHLTESTDGGLQWHITGRGTHGDHHDMWISADGLRILEADDGGLAMSNDGGERWLWRKVLPIAQLYGVGVSAGWNYRACVPLQDNGIYCAHVAMPDPSGLSASAWRSVGGGDGTAAYPDPNDSQVIWTTSAGGNYDTTLQTVDLATGETRDLSPYVRDQNVVPPAELRYRFNWETPLAFDPFNPHRIYTAGDVLFATTDRGQRWSVLSPDLTLHDLAHEKMTGGLTLDGTGAETSDTILAIAPSRLRRGEIWVGTDDGLVQLTHDGGKHWKNVTPPGAIPFGRFASIALSPRRPGAAYAIEDAHMVGDAHPYVFRTNDYGAHWQRIDRGLPIESARCITVDPRTPGLLYLGMERGIEASWDWGARWTRINDAMPPVSVRAIVVQPQRNDLLVATHGRGLYILDDASALQGLARAQRAGAAFFQPRTAYLLNENSWWNTRDDGESAPYGAILSYYQSAPSAAAPRIEIIDARGRIVRRLATLPNKAGIDRVIWDLTEEPPVPWKSAPSWNRGYSGGALVLPGIYTVRITLQGRTFSRRLTVAADPRMHAPIAAYRAAQSATERAFAMLSSIDNALNALDAREGEIRLQRASARRSALLARIARLRASLTSSPHADQDDDFLRDRIRERVQTEIGSLQTSPVSPTAEQLRENAVLAKLTAQRVAAVTAWLSGAASP</sequence>
<accession>E6PC18</accession>
<dbReference type="InterPro" id="IPR015943">
    <property type="entry name" value="WD40/YVTN_repeat-like_dom_sf"/>
</dbReference>
<name>E6PC18_9ZZZZ</name>
<dbReference type="SUPFAM" id="SSF50939">
    <property type="entry name" value="Sialidases"/>
    <property type="match status" value="1"/>
</dbReference>
<dbReference type="GO" id="GO:0010411">
    <property type="term" value="P:xyloglucan metabolic process"/>
    <property type="evidence" value="ECO:0007669"/>
    <property type="project" value="TreeGrafter"/>
</dbReference>
<dbReference type="PANTHER" id="PTHR43739:SF5">
    <property type="entry name" value="EXO-ALPHA-SIALIDASE"/>
    <property type="match status" value="1"/>
</dbReference>
<dbReference type="PANTHER" id="PTHR43739">
    <property type="entry name" value="XYLOGLUCANASE (EUROFUNG)"/>
    <property type="match status" value="1"/>
</dbReference>
<protein>
    <recommendedName>
        <fullName evidence="2">Sortilin N-terminal domain-containing protein</fullName>
    </recommendedName>
</protein>
<evidence type="ECO:0008006" key="2">
    <source>
        <dbReference type="Google" id="ProtNLM"/>
    </source>
</evidence>